<comment type="similarity">
    <text evidence="1">Belongs to the RutC family.</text>
</comment>
<sequence>MIELLIADGAPAPKGPYSHAAASGELVVVTAQTGTDPVTGLLRPGADAQARQAVANLLTVLRAAGSAPEAVLRLGIALLDLTLLPVLNAAIGEALGAHRPPRATAQVVALPGGAALAVDALAARTRPMEA</sequence>
<dbReference type="PANTHER" id="PTHR11803:SF58">
    <property type="entry name" value="PROTEIN HMF1-RELATED"/>
    <property type="match status" value="1"/>
</dbReference>
<accession>A0ABY5PA43</accession>
<dbReference type="SUPFAM" id="SSF55298">
    <property type="entry name" value="YjgF-like"/>
    <property type="match status" value="1"/>
</dbReference>
<dbReference type="EMBL" id="CP088295">
    <property type="protein sequence ID" value="UUY01541.1"/>
    <property type="molecule type" value="Genomic_DNA"/>
</dbReference>
<proteinExistence type="inferred from homology"/>
<dbReference type="Gene3D" id="3.30.1330.40">
    <property type="entry name" value="RutC-like"/>
    <property type="match status" value="1"/>
</dbReference>
<dbReference type="Proteomes" id="UP001058860">
    <property type="component" value="Chromosome"/>
</dbReference>
<dbReference type="InterPro" id="IPR035959">
    <property type="entry name" value="RutC-like_sf"/>
</dbReference>
<name>A0ABY5PA43_9ACTN</name>
<gene>
    <name evidence="2" type="ORF">LRS13_12430</name>
</gene>
<dbReference type="RefSeq" id="WP_353862097.1">
    <property type="nucleotide sequence ID" value="NZ_CP088295.1"/>
</dbReference>
<evidence type="ECO:0000256" key="1">
    <source>
        <dbReference type="ARBA" id="ARBA00010552"/>
    </source>
</evidence>
<keyword evidence="3" id="KW-1185">Reference proteome</keyword>
<dbReference type="Pfam" id="PF01042">
    <property type="entry name" value="Ribonuc_L-PSP"/>
    <property type="match status" value="1"/>
</dbReference>
<dbReference type="CDD" id="cd00448">
    <property type="entry name" value="YjgF_YER057c_UK114_family"/>
    <property type="match status" value="1"/>
</dbReference>
<protein>
    <submittedName>
        <fullName evidence="2">RidA family protein</fullName>
    </submittedName>
</protein>
<dbReference type="InterPro" id="IPR006175">
    <property type="entry name" value="YjgF/YER057c/UK114"/>
</dbReference>
<reference evidence="3" key="1">
    <citation type="submission" date="2021-11" db="EMBL/GenBank/DDBJ databases">
        <title>Cultivation dependent microbiological survey of springs from the worlds oldest radium mine currently devoted to the extraction of radon-saturated water.</title>
        <authorList>
            <person name="Kapinusova G."/>
            <person name="Smrhova T."/>
            <person name="Strejcek M."/>
            <person name="Suman J."/>
            <person name="Jani K."/>
            <person name="Pajer P."/>
            <person name="Uhlik O."/>
        </authorList>
    </citation>
    <scope>NUCLEOTIDE SEQUENCE [LARGE SCALE GENOMIC DNA]</scope>
    <source>
        <strain evidence="3">J379</strain>
    </source>
</reference>
<organism evidence="2 3">
    <name type="scientific">Svornostia abyssi</name>
    <dbReference type="NCBI Taxonomy" id="2898438"/>
    <lineage>
        <taxon>Bacteria</taxon>
        <taxon>Bacillati</taxon>
        <taxon>Actinomycetota</taxon>
        <taxon>Thermoleophilia</taxon>
        <taxon>Solirubrobacterales</taxon>
        <taxon>Baekduiaceae</taxon>
        <taxon>Svornostia</taxon>
    </lineage>
</organism>
<evidence type="ECO:0000313" key="2">
    <source>
        <dbReference type="EMBL" id="UUY01541.1"/>
    </source>
</evidence>
<dbReference type="PANTHER" id="PTHR11803">
    <property type="entry name" value="2-IMINOBUTANOATE/2-IMINOPROPANOATE DEAMINASE RIDA"/>
    <property type="match status" value="1"/>
</dbReference>
<evidence type="ECO:0000313" key="3">
    <source>
        <dbReference type="Proteomes" id="UP001058860"/>
    </source>
</evidence>